<dbReference type="OrthoDB" id="10652947at2759"/>
<accession>A0A060SH09</accession>
<keyword evidence="2" id="KW-1185">Reference proteome</keyword>
<dbReference type="Proteomes" id="UP000029665">
    <property type="component" value="Unassembled WGS sequence"/>
</dbReference>
<name>A0A060SH09_PYCCI</name>
<dbReference type="HOGENOM" id="CLU_1074178_0_0_1"/>
<reference evidence="1" key="1">
    <citation type="submission" date="2014-01" db="EMBL/GenBank/DDBJ databases">
        <title>The genome of the white-rot fungus Pycnoporus cinnabarinus: a basidiomycete model with a versatile arsenal for lignocellulosic biomass breakdown.</title>
        <authorList>
            <person name="Levasseur A."/>
            <person name="Lomascolo A."/>
            <person name="Ruiz-Duenas F.J."/>
            <person name="Uzan E."/>
            <person name="Piumi F."/>
            <person name="Kues U."/>
            <person name="Ram A.F.J."/>
            <person name="Murat C."/>
            <person name="Haon M."/>
            <person name="Benoit I."/>
            <person name="Arfi Y."/>
            <person name="Chevret D."/>
            <person name="Drula E."/>
            <person name="Kwon M.J."/>
            <person name="Gouret P."/>
            <person name="Lesage-Meessen L."/>
            <person name="Lombard V."/>
            <person name="Mariette J."/>
            <person name="Noirot C."/>
            <person name="Park J."/>
            <person name="Patyshakuliyeva A."/>
            <person name="Wieneger R.A.B."/>
            <person name="Wosten H.A.B."/>
            <person name="Martin F."/>
            <person name="Coutinho P.M."/>
            <person name="de Vries R."/>
            <person name="Martinez A.T."/>
            <person name="Klopp C."/>
            <person name="Pontarotti P."/>
            <person name="Henrissat B."/>
            <person name="Record E."/>
        </authorList>
    </citation>
    <scope>NUCLEOTIDE SEQUENCE [LARGE SCALE GENOMIC DNA]</scope>
    <source>
        <strain evidence="1">BRFM137</strain>
    </source>
</reference>
<evidence type="ECO:0000313" key="2">
    <source>
        <dbReference type="Proteomes" id="UP000029665"/>
    </source>
</evidence>
<protein>
    <submittedName>
        <fullName evidence="1">Uncharacterized protein</fullName>
    </submittedName>
</protein>
<gene>
    <name evidence="1" type="ORF">BN946_scf184910.g23</name>
</gene>
<proteinExistence type="predicted"/>
<comment type="caution">
    <text evidence="1">The sequence shown here is derived from an EMBL/GenBank/DDBJ whole genome shotgun (WGS) entry which is preliminary data.</text>
</comment>
<sequence>MAFILLSRFCEQRGSAILVYAAELTPILESERTSCNIQCANLVEKSLALAKVAARVAWGIRSSLDVYDDTTTDFKAILKELVQAFDTVSDAVRDSRQMEDAHGGALSPAVHTVYDGDVSDSSSETVSKHASLERLGLEDLDYLGAGSDDISPAQIIRFSPLPSLDGSSPHSISESLPFLASKSTHPSALATATHQESVEILSQKLAADLGDRILGCITRVLSDDIKKILYDQLAIVLPDALRLGFEERAEGTLQDMVPQ</sequence>
<dbReference type="AlphaFoldDB" id="A0A060SH09"/>
<organism evidence="1 2">
    <name type="scientific">Pycnoporus cinnabarinus</name>
    <name type="common">Cinnabar-red polypore</name>
    <name type="synonym">Trametes cinnabarina</name>
    <dbReference type="NCBI Taxonomy" id="5643"/>
    <lineage>
        <taxon>Eukaryota</taxon>
        <taxon>Fungi</taxon>
        <taxon>Dikarya</taxon>
        <taxon>Basidiomycota</taxon>
        <taxon>Agaricomycotina</taxon>
        <taxon>Agaricomycetes</taxon>
        <taxon>Polyporales</taxon>
        <taxon>Polyporaceae</taxon>
        <taxon>Trametes</taxon>
    </lineage>
</organism>
<dbReference type="EMBL" id="CCBP010000102">
    <property type="protein sequence ID" value="CDO71524.1"/>
    <property type="molecule type" value="Genomic_DNA"/>
</dbReference>
<evidence type="ECO:0000313" key="1">
    <source>
        <dbReference type="EMBL" id="CDO71524.1"/>
    </source>
</evidence>